<organism evidence="7 8">
    <name type="scientific">Erythroxylum novogranatense</name>
    <dbReference type="NCBI Taxonomy" id="1862640"/>
    <lineage>
        <taxon>Eukaryota</taxon>
        <taxon>Viridiplantae</taxon>
        <taxon>Streptophyta</taxon>
        <taxon>Embryophyta</taxon>
        <taxon>Tracheophyta</taxon>
        <taxon>Spermatophyta</taxon>
        <taxon>Magnoliopsida</taxon>
        <taxon>eudicotyledons</taxon>
        <taxon>Gunneridae</taxon>
        <taxon>Pentapetalae</taxon>
        <taxon>rosids</taxon>
        <taxon>fabids</taxon>
        <taxon>Malpighiales</taxon>
        <taxon>Erythroxylaceae</taxon>
        <taxon>Erythroxylum</taxon>
    </lineage>
</organism>
<evidence type="ECO:0000256" key="2">
    <source>
        <dbReference type="ARBA" id="ARBA00023015"/>
    </source>
</evidence>
<evidence type="ECO:0000313" key="7">
    <source>
        <dbReference type="EMBL" id="KAJ8748023.1"/>
    </source>
</evidence>
<proteinExistence type="predicted"/>
<evidence type="ECO:0000256" key="3">
    <source>
        <dbReference type="ARBA" id="ARBA00023163"/>
    </source>
</evidence>
<feature type="compositionally biased region" description="Acidic residues" evidence="5">
    <location>
        <begin position="205"/>
        <end position="217"/>
    </location>
</feature>
<comment type="caution">
    <text evidence="7">The sequence shown here is derived from an EMBL/GenBank/DDBJ whole genome shotgun (WGS) entry which is preliminary data.</text>
</comment>
<dbReference type="EMBL" id="JAIWQS010000039">
    <property type="protein sequence ID" value="KAJ8748023.1"/>
    <property type="molecule type" value="Genomic_DNA"/>
</dbReference>
<keyword evidence="8" id="KW-1185">Reference proteome</keyword>
<protein>
    <recommendedName>
        <fullName evidence="6">BHLH domain-containing protein</fullName>
    </recommendedName>
</protein>
<evidence type="ECO:0000259" key="6">
    <source>
        <dbReference type="PROSITE" id="PS50888"/>
    </source>
</evidence>
<dbReference type="GO" id="GO:0046983">
    <property type="term" value="F:protein dimerization activity"/>
    <property type="evidence" value="ECO:0007669"/>
    <property type="project" value="InterPro"/>
</dbReference>
<dbReference type="GO" id="GO:0005634">
    <property type="term" value="C:nucleus"/>
    <property type="evidence" value="ECO:0007669"/>
    <property type="project" value="UniProtKB-SubCell"/>
</dbReference>
<dbReference type="CDD" id="cd18917">
    <property type="entry name" value="bHLH_AtSAC51_like"/>
    <property type="match status" value="1"/>
</dbReference>
<feature type="compositionally biased region" description="Polar residues" evidence="5">
    <location>
        <begin position="290"/>
        <end position="299"/>
    </location>
</feature>
<dbReference type="PANTHER" id="PTHR36066:SF2">
    <property type="entry name" value="TRANSCRIPTION FACTOR BHLH145"/>
    <property type="match status" value="1"/>
</dbReference>
<dbReference type="Proteomes" id="UP001159364">
    <property type="component" value="Unassembled WGS sequence"/>
</dbReference>
<feature type="region of interest" description="Disordered" evidence="5">
    <location>
        <begin position="284"/>
        <end position="309"/>
    </location>
</feature>
<dbReference type="AlphaFoldDB" id="A0AAV8S7I5"/>
<dbReference type="InterPro" id="IPR011598">
    <property type="entry name" value="bHLH_dom"/>
</dbReference>
<reference evidence="7 8" key="1">
    <citation type="submission" date="2021-09" db="EMBL/GenBank/DDBJ databases">
        <title>Genomic insights and catalytic innovation underlie evolution of tropane alkaloids biosynthesis.</title>
        <authorList>
            <person name="Wang Y.-J."/>
            <person name="Tian T."/>
            <person name="Huang J.-P."/>
            <person name="Huang S.-X."/>
        </authorList>
    </citation>
    <scope>NUCLEOTIDE SEQUENCE [LARGE SCALE GENOMIC DNA]</scope>
    <source>
        <strain evidence="7">KIB-2018</strain>
        <tissue evidence="7">Leaf</tissue>
    </source>
</reference>
<keyword evidence="4" id="KW-0539">Nucleus</keyword>
<evidence type="ECO:0000313" key="8">
    <source>
        <dbReference type="Proteomes" id="UP001159364"/>
    </source>
</evidence>
<dbReference type="InterPro" id="IPR036638">
    <property type="entry name" value="HLH_DNA-bd_sf"/>
</dbReference>
<dbReference type="SUPFAM" id="SSF47459">
    <property type="entry name" value="HLH, helix-loop-helix DNA-binding domain"/>
    <property type="match status" value="1"/>
</dbReference>
<gene>
    <name evidence="7" type="ORF">K2173_010183</name>
</gene>
<feature type="domain" description="BHLH" evidence="6">
    <location>
        <begin position="298"/>
        <end position="347"/>
    </location>
</feature>
<evidence type="ECO:0000256" key="1">
    <source>
        <dbReference type="ARBA" id="ARBA00004123"/>
    </source>
</evidence>
<comment type="subcellular location">
    <subcellularLocation>
        <location evidence="1">Nucleus</location>
    </subcellularLocation>
</comment>
<evidence type="ECO:0000256" key="4">
    <source>
        <dbReference type="ARBA" id="ARBA00023242"/>
    </source>
</evidence>
<dbReference type="PROSITE" id="PS50888">
    <property type="entry name" value="BHLH"/>
    <property type="match status" value="1"/>
</dbReference>
<keyword evidence="3" id="KW-0804">Transcription</keyword>
<feature type="region of interest" description="Disordered" evidence="5">
    <location>
        <begin position="204"/>
        <end position="226"/>
    </location>
</feature>
<name>A0AAV8S7I5_9ROSI</name>
<dbReference type="InterPro" id="IPR037546">
    <property type="entry name" value="SAC51-like"/>
</dbReference>
<sequence>MGKDFETWLPRHQFGWQLPSLNSMAAPMQSAQQNTVPWVFNPGTAIVSNNRILPTYPFHELPHPHVGQTNEPHRWFYCLPRFRQAFTPASDSYMKQKVPTATSENCTESITPKAETGSVQKRFLVFDQSGDQTTLIFSSALGNPVQCFPSWSAKPNGLFNLGKENVGENETLRRVSTYELDENYETDTKSEMREDTEELNALLYSDDDSDDTGDDEVTSTGHSPSTMTAHCKHCWYEGSMEEVASSDGTSKKRKLYNGLNSDVRSVMDTASSVRRVRSSEFEDHAESRCVNGNNSSASEMGSEFSNKRTRKERIRETVSILQSIIPGGKGKDAIVVLDEAIHYLKFLKHKAKELGLGST</sequence>
<dbReference type="PANTHER" id="PTHR36066">
    <property type="entry name" value="TRANSCRIPTION FACTOR BHLH145"/>
    <property type="match status" value="1"/>
</dbReference>
<dbReference type="Pfam" id="PF23173">
    <property type="entry name" value="bHLH_SAC51"/>
    <property type="match status" value="1"/>
</dbReference>
<accession>A0AAV8S7I5</accession>
<keyword evidence="2" id="KW-0805">Transcription regulation</keyword>
<evidence type="ECO:0000256" key="5">
    <source>
        <dbReference type="SAM" id="MobiDB-lite"/>
    </source>
</evidence>